<dbReference type="HOGENOM" id="CLU_2147468_0_0_1"/>
<organism evidence="1 2">
    <name type="scientific">Sphaerobolus stellatus (strain SS14)</name>
    <dbReference type="NCBI Taxonomy" id="990650"/>
    <lineage>
        <taxon>Eukaryota</taxon>
        <taxon>Fungi</taxon>
        <taxon>Dikarya</taxon>
        <taxon>Basidiomycota</taxon>
        <taxon>Agaricomycotina</taxon>
        <taxon>Agaricomycetes</taxon>
        <taxon>Phallomycetidae</taxon>
        <taxon>Geastrales</taxon>
        <taxon>Sphaerobolaceae</taxon>
        <taxon>Sphaerobolus</taxon>
    </lineage>
</organism>
<reference evidence="1 2" key="1">
    <citation type="submission" date="2014-06" db="EMBL/GenBank/DDBJ databases">
        <title>Evolutionary Origins and Diversification of the Mycorrhizal Mutualists.</title>
        <authorList>
            <consortium name="DOE Joint Genome Institute"/>
            <consortium name="Mycorrhizal Genomics Consortium"/>
            <person name="Kohler A."/>
            <person name="Kuo A."/>
            <person name="Nagy L.G."/>
            <person name="Floudas D."/>
            <person name="Copeland A."/>
            <person name="Barry K.W."/>
            <person name="Cichocki N."/>
            <person name="Veneault-Fourrey C."/>
            <person name="LaButti K."/>
            <person name="Lindquist E.A."/>
            <person name="Lipzen A."/>
            <person name="Lundell T."/>
            <person name="Morin E."/>
            <person name="Murat C."/>
            <person name="Riley R."/>
            <person name="Ohm R."/>
            <person name="Sun H."/>
            <person name="Tunlid A."/>
            <person name="Henrissat B."/>
            <person name="Grigoriev I.V."/>
            <person name="Hibbett D.S."/>
            <person name="Martin F."/>
        </authorList>
    </citation>
    <scope>NUCLEOTIDE SEQUENCE [LARGE SCALE GENOMIC DNA]</scope>
    <source>
        <strain evidence="1 2">SS14</strain>
    </source>
</reference>
<dbReference type="OrthoDB" id="265717at2759"/>
<evidence type="ECO:0000313" key="1">
    <source>
        <dbReference type="EMBL" id="KIJ24206.1"/>
    </source>
</evidence>
<proteinExistence type="predicted"/>
<accession>A0A0C9UFF1</accession>
<name>A0A0C9UFF1_SPHS4</name>
<dbReference type="Proteomes" id="UP000054279">
    <property type="component" value="Unassembled WGS sequence"/>
</dbReference>
<gene>
    <name evidence="1" type="ORF">M422DRAFT_56497</name>
</gene>
<sequence length="112" mass="12855">MTIGHQEQLSKVVMERMEPRDRAAFSILANVKDPAVPQFWIIIGANGFIMTLKEGAEKYGGVFPESSHINHRHVTCSLDEPEKLIFPYWIYSCDPNATWTWNRLFFAIIVDA</sequence>
<keyword evidence="2" id="KW-1185">Reference proteome</keyword>
<dbReference type="AlphaFoldDB" id="A0A0C9UFF1"/>
<protein>
    <submittedName>
        <fullName evidence="1">Uncharacterized protein</fullName>
    </submittedName>
</protein>
<dbReference type="EMBL" id="KN837517">
    <property type="protein sequence ID" value="KIJ24206.1"/>
    <property type="molecule type" value="Genomic_DNA"/>
</dbReference>
<evidence type="ECO:0000313" key="2">
    <source>
        <dbReference type="Proteomes" id="UP000054279"/>
    </source>
</evidence>